<accession>A0AAV4AGP1</accession>
<protein>
    <submittedName>
        <fullName evidence="2">Uncharacterized protein</fullName>
    </submittedName>
</protein>
<reference evidence="2 3" key="1">
    <citation type="journal article" date="2021" name="Elife">
        <title>Chloroplast acquisition without the gene transfer in kleptoplastic sea slugs, Plakobranchus ocellatus.</title>
        <authorList>
            <person name="Maeda T."/>
            <person name="Takahashi S."/>
            <person name="Yoshida T."/>
            <person name="Shimamura S."/>
            <person name="Takaki Y."/>
            <person name="Nagai Y."/>
            <person name="Toyoda A."/>
            <person name="Suzuki Y."/>
            <person name="Arimoto A."/>
            <person name="Ishii H."/>
            <person name="Satoh N."/>
            <person name="Nishiyama T."/>
            <person name="Hasebe M."/>
            <person name="Maruyama T."/>
            <person name="Minagawa J."/>
            <person name="Obokata J."/>
            <person name="Shigenobu S."/>
        </authorList>
    </citation>
    <scope>NUCLEOTIDE SEQUENCE [LARGE SCALE GENOMIC DNA]</scope>
</reference>
<dbReference type="EMBL" id="BLXT01003752">
    <property type="protein sequence ID" value="GFO05791.1"/>
    <property type="molecule type" value="Genomic_DNA"/>
</dbReference>
<dbReference type="Proteomes" id="UP000735302">
    <property type="component" value="Unassembled WGS sequence"/>
</dbReference>
<feature type="region of interest" description="Disordered" evidence="1">
    <location>
        <begin position="55"/>
        <end position="74"/>
    </location>
</feature>
<organism evidence="2 3">
    <name type="scientific">Plakobranchus ocellatus</name>
    <dbReference type="NCBI Taxonomy" id="259542"/>
    <lineage>
        <taxon>Eukaryota</taxon>
        <taxon>Metazoa</taxon>
        <taxon>Spiralia</taxon>
        <taxon>Lophotrochozoa</taxon>
        <taxon>Mollusca</taxon>
        <taxon>Gastropoda</taxon>
        <taxon>Heterobranchia</taxon>
        <taxon>Euthyneura</taxon>
        <taxon>Panpulmonata</taxon>
        <taxon>Sacoglossa</taxon>
        <taxon>Placobranchoidea</taxon>
        <taxon>Plakobranchidae</taxon>
        <taxon>Plakobranchus</taxon>
    </lineage>
</organism>
<gene>
    <name evidence="2" type="ORF">PoB_003229600</name>
</gene>
<evidence type="ECO:0000256" key="1">
    <source>
        <dbReference type="SAM" id="MobiDB-lite"/>
    </source>
</evidence>
<keyword evidence="3" id="KW-1185">Reference proteome</keyword>
<name>A0AAV4AGP1_9GAST</name>
<proteinExistence type="predicted"/>
<dbReference type="AlphaFoldDB" id="A0AAV4AGP1"/>
<comment type="caution">
    <text evidence="2">The sequence shown here is derived from an EMBL/GenBank/DDBJ whole genome shotgun (WGS) entry which is preliminary data.</text>
</comment>
<evidence type="ECO:0000313" key="2">
    <source>
        <dbReference type="EMBL" id="GFO05791.1"/>
    </source>
</evidence>
<sequence length="74" mass="8253">MESVFQKRVYVSHCQGQGNNQPNKCIEDFSNALIKCVTDSGLTSGNFLWFVTNGTSSRSEQPADQDAYKTKICE</sequence>
<evidence type="ECO:0000313" key="3">
    <source>
        <dbReference type="Proteomes" id="UP000735302"/>
    </source>
</evidence>